<evidence type="ECO:0000259" key="4">
    <source>
        <dbReference type="Pfam" id="PF23598"/>
    </source>
</evidence>
<evidence type="ECO:0000313" key="6">
    <source>
        <dbReference type="RefSeq" id="XP_020650914.2"/>
    </source>
</evidence>
<protein>
    <submittedName>
        <fullName evidence="6">Leucine-rich repeat-containing protein 40 isoform X1</fullName>
    </submittedName>
</protein>
<dbReference type="Proteomes" id="UP001652642">
    <property type="component" value="Chromosome 4"/>
</dbReference>
<reference evidence="6" key="1">
    <citation type="submission" date="2025-08" db="UniProtKB">
        <authorList>
            <consortium name="RefSeq"/>
        </authorList>
    </citation>
    <scope>IDENTIFICATION</scope>
</reference>
<keyword evidence="5" id="KW-1185">Reference proteome</keyword>
<dbReference type="GO" id="GO:0005737">
    <property type="term" value="C:cytoplasm"/>
    <property type="evidence" value="ECO:0007669"/>
    <property type="project" value="TreeGrafter"/>
</dbReference>
<dbReference type="FunCoup" id="A0A6J0TXZ5">
    <property type="interactions" value="755"/>
</dbReference>
<dbReference type="InterPro" id="IPR003591">
    <property type="entry name" value="Leu-rich_rpt_typical-subtyp"/>
</dbReference>
<feature type="domain" description="Disease resistance R13L4/SHOC-2-like LRR" evidence="4">
    <location>
        <begin position="258"/>
        <end position="345"/>
    </location>
</feature>
<dbReference type="SMART" id="SM00369">
    <property type="entry name" value="LRR_TYP"/>
    <property type="match status" value="13"/>
</dbReference>
<dbReference type="Gene3D" id="3.80.10.10">
    <property type="entry name" value="Ribonuclease Inhibitor"/>
    <property type="match status" value="5"/>
</dbReference>
<evidence type="ECO:0000256" key="3">
    <source>
        <dbReference type="ARBA" id="ARBA00022737"/>
    </source>
</evidence>
<evidence type="ECO:0000313" key="5">
    <source>
        <dbReference type="Proteomes" id="UP001652642"/>
    </source>
</evidence>
<dbReference type="PANTHER" id="PTHR24373:SF275">
    <property type="entry name" value="TIR DOMAIN-CONTAINING PROTEIN"/>
    <property type="match status" value="1"/>
</dbReference>
<dbReference type="GeneID" id="110079860"/>
<dbReference type="InterPro" id="IPR001611">
    <property type="entry name" value="Leu-rich_rpt"/>
</dbReference>
<dbReference type="InParanoid" id="A0A6J0TXZ5"/>
<evidence type="ECO:0000256" key="1">
    <source>
        <dbReference type="ARBA" id="ARBA00022614"/>
    </source>
</evidence>
<dbReference type="AlphaFoldDB" id="A0A6J0TXZ5"/>
<sequence length="606" mass="67971">MSGVRRRAAAPSRAGFRLGDGEAIAGAAVPQGLIRAARKSGQLNLSGRELTEVPLHVWRINLDTPEEAKQNLSFGADDRWWEQTDLTKLILSSNKLKCLSDDVRLLPALTVLDVHDNQLTSLPSAIGSLENLQKLNVSHNKLKDLPEELIQLKHLRSLLLQHNELRHLPHEFGELNSLEELNISNNHLSSIPSSFAFLTNVLQLNLAHNQLKSLPAEISAMKNLRQLDCTKNCLETIPPELANMASLEQLYLRRNKLRYLPDFPSYTVLKELHVGENQIEVLKVEHLKHLNSLCVLDLRDNKLKSLPDEITLLQGLERLDLSNNDISSLPPMLGNLSHMKFLALEGNPLRTIRRDVLQKGTQEILKYLRSKIQDDNLISPNGELPVTAMTLPSQSEINLHAITALKTLDYSEKQTAVIPDEVLSSVGNNPVTTVNFSKNQLTEIPVRITELKESVSDVNLSFNKLSSISVELCMLYRLTHLDIRNNFLTSLPGEMETLAKLQIINLAFNRFKIFPDVLYRIPTLEAILLGNNQIGSLDPLQVKKLEKLNTLDLQNNDILHVPPELGNCTNLRTLLLEGNPFRTPRAAILAKGTDAVLEYLRSRIPT</sequence>
<dbReference type="InterPro" id="IPR032675">
    <property type="entry name" value="LRR_dom_sf"/>
</dbReference>
<dbReference type="OrthoDB" id="660555at2759"/>
<dbReference type="KEGG" id="pvt:110079860"/>
<dbReference type="RefSeq" id="XP_020650914.2">
    <property type="nucleotide sequence ID" value="XM_020795255.2"/>
</dbReference>
<keyword evidence="3" id="KW-0677">Repeat</keyword>
<keyword evidence="2" id="KW-0732">Signal</keyword>
<dbReference type="SMART" id="SM00364">
    <property type="entry name" value="LRR_BAC"/>
    <property type="match status" value="11"/>
</dbReference>
<dbReference type="InterPro" id="IPR055414">
    <property type="entry name" value="LRR_R13L4/SHOC2-like"/>
</dbReference>
<gene>
    <name evidence="6" type="primary">LRRC40</name>
</gene>
<accession>A0A6J0TXZ5</accession>
<keyword evidence="1" id="KW-0433">Leucine-rich repeat</keyword>
<dbReference type="PANTHER" id="PTHR24373">
    <property type="entry name" value="SLIT RELATED LEUCINE-RICH REPEAT NEURONAL PROTEIN"/>
    <property type="match status" value="1"/>
</dbReference>
<dbReference type="CTD" id="55631"/>
<dbReference type="InterPro" id="IPR050328">
    <property type="entry name" value="Dev_Immune_Receptor"/>
</dbReference>
<dbReference type="SUPFAM" id="SSF52058">
    <property type="entry name" value="L domain-like"/>
    <property type="match status" value="2"/>
</dbReference>
<evidence type="ECO:0000256" key="2">
    <source>
        <dbReference type="ARBA" id="ARBA00022729"/>
    </source>
</evidence>
<name>A0A6J0TXZ5_9SAUR</name>
<organism evidence="5 6">
    <name type="scientific">Pogona vitticeps</name>
    <name type="common">central bearded dragon</name>
    <dbReference type="NCBI Taxonomy" id="103695"/>
    <lineage>
        <taxon>Eukaryota</taxon>
        <taxon>Metazoa</taxon>
        <taxon>Chordata</taxon>
        <taxon>Craniata</taxon>
        <taxon>Vertebrata</taxon>
        <taxon>Euteleostomi</taxon>
        <taxon>Lepidosauria</taxon>
        <taxon>Squamata</taxon>
        <taxon>Bifurcata</taxon>
        <taxon>Unidentata</taxon>
        <taxon>Episquamata</taxon>
        <taxon>Toxicofera</taxon>
        <taxon>Iguania</taxon>
        <taxon>Acrodonta</taxon>
        <taxon>Agamidae</taxon>
        <taxon>Amphibolurinae</taxon>
        <taxon>Pogona</taxon>
    </lineage>
</organism>
<dbReference type="Pfam" id="PF13855">
    <property type="entry name" value="LRR_8"/>
    <property type="match status" value="3"/>
</dbReference>
<feature type="domain" description="Disease resistance R13L4/SHOC-2-like LRR" evidence="4">
    <location>
        <begin position="148"/>
        <end position="253"/>
    </location>
</feature>
<proteinExistence type="predicted"/>
<dbReference type="PROSITE" id="PS51450">
    <property type="entry name" value="LRR"/>
    <property type="match status" value="8"/>
</dbReference>
<dbReference type="Pfam" id="PF23598">
    <property type="entry name" value="LRR_14"/>
    <property type="match status" value="2"/>
</dbReference>